<reference evidence="6 7" key="1">
    <citation type="journal article" date="2016" name="Antonie Van Leeuwenhoek">
        <title>Dongia soli sp. nov., isolated from soil from Dokdo, Korea.</title>
        <authorList>
            <person name="Kim D.U."/>
            <person name="Lee H."/>
            <person name="Kim H."/>
            <person name="Kim S.G."/>
            <person name="Ka J.O."/>
        </authorList>
    </citation>
    <scope>NUCLEOTIDE SEQUENCE [LARGE SCALE GENOMIC DNA]</scope>
    <source>
        <strain evidence="6 7">D78</strain>
    </source>
</reference>
<dbReference type="Pfam" id="PF03466">
    <property type="entry name" value="LysR_substrate"/>
    <property type="match status" value="1"/>
</dbReference>
<comment type="similarity">
    <text evidence="1">Belongs to the LysR transcriptional regulatory family.</text>
</comment>
<evidence type="ECO:0000313" key="6">
    <source>
        <dbReference type="EMBL" id="MDY0883153.1"/>
    </source>
</evidence>
<accession>A0ABU5E9Z2</accession>
<dbReference type="Pfam" id="PF00126">
    <property type="entry name" value="HTH_1"/>
    <property type="match status" value="1"/>
</dbReference>
<dbReference type="Proteomes" id="UP001279642">
    <property type="component" value="Unassembled WGS sequence"/>
</dbReference>
<dbReference type="InterPro" id="IPR000847">
    <property type="entry name" value="LysR_HTH_N"/>
</dbReference>
<name>A0ABU5E9Z2_9PROT</name>
<feature type="domain" description="HTH lysR-type" evidence="5">
    <location>
        <begin position="1"/>
        <end position="58"/>
    </location>
</feature>
<organism evidence="6 7">
    <name type="scientific">Dongia soli</name>
    <dbReference type="NCBI Taxonomy" id="600628"/>
    <lineage>
        <taxon>Bacteria</taxon>
        <taxon>Pseudomonadati</taxon>
        <taxon>Pseudomonadota</taxon>
        <taxon>Alphaproteobacteria</taxon>
        <taxon>Rhodospirillales</taxon>
        <taxon>Dongiaceae</taxon>
        <taxon>Dongia</taxon>
    </lineage>
</organism>
<dbReference type="SUPFAM" id="SSF46785">
    <property type="entry name" value="Winged helix' DNA-binding domain"/>
    <property type="match status" value="1"/>
</dbReference>
<keyword evidence="3" id="KW-0238">DNA-binding</keyword>
<evidence type="ECO:0000256" key="3">
    <source>
        <dbReference type="ARBA" id="ARBA00023125"/>
    </source>
</evidence>
<keyword evidence="2" id="KW-0805">Transcription regulation</keyword>
<dbReference type="EMBL" id="JAXCLW010000002">
    <property type="protein sequence ID" value="MDY0883153.1"/>
    <property type="molecule type" value="Genomic_DNA"/>
</dbReference>
<evidence type="ECO:0000259" key="5">
    <source>
        <dbReference type="PROSITE" id="PS50931"/>
    </source>
</evidence>
<dbReference type="PROSITE" id="PS50931">
    <property type="entry name" value="HTH_LYSR"/>
    <property type="match status" value="1"/>
</dbReference>
<dbReference type="PANTHER" id="PTHR30346:SF17">
    <property type="entry name" value="LYSR FAMILY TRANSCRIPTIONAL REGULATOR"/>
    <property type="match status" value="1"/>
</dbReference>
<protein>
    <submittedName>
        <fullName evidence="6">LysR substrate-binding domain-containing protein</fullName>
    </submittedName>
</protein>
<dbReference type="InterPro" id="IPR036388">
    <property type="entry name" value="WH-like_DNA-bd_sf"/>
</dbReference>
<dbReference type="SUPFAM" id="SSF53850">
    <property type="entry name" value="Periplasmic binding protein-like II"/>
    <property type="match status" value="1"/>
</dbReference>
<dbReference type="PANTHER" id="PTHR30346">
    <property type="entry name" value="TRANSCRIPTIONAL DUAL REGULATOR HCAR-RELATED"/>
    <property type="match status" value="1"/>
</dbReference>
<sequence>MELRHLRYFVAVAEELHFTRAAERLHIGQPPLSQQIQALEQELGVELLARSKRRVSLTEAGKRFLVSARRILAEADQAADDARRAARGELGELRIGFSSSVPFTSMLPRLLHDYRQAHPQVTLTLREMFAVEQMEALRADKLDIGLVRHSGLEHPADLEFHEIRQDPLRVAINAGHPLASRAILQMSDLRDEGFIGYPPGTGSGFTLQLHRLCLAAGFAPRVVQEAREITTQIGLAAAGLGIAVLPAPFECIKIDGVRYVPLADDGAYLALAVATRRLAPSPLVGGFLESLWTLTAST</sequence>
<gene>
    <name evidence="6" type="ORF">SMD27_09880</name>
</gene>
<evidence type="ECO:0000256" key="4">
    <source>
        <dbReference type="ARBA" id="ARBA00023163"/>
    </source>
</evidence>
<proteinExistence type="inferred from homology"/>
<keyword evidence="7" id="KW-1185">Reference proteome</keyword>
<dbReference type="InterPro" id="IPR005119">
    <property type="entry name" value="LysR_subst-bd"/>
</dbReference>
<dbReference type="Gene3D" id="1.10.10.10">
    <property type="entry name" value="Winged helix-like DNA-binding domain superfamily/Winged helix DNA-binding domain"/>
    <property type="match status" value="1"/>
</dbReference>
<evidence type="ECO:0000256" key="2">
    <source>
        <dbReference type="ARBA" id="ARBA00023015"/>
    </source>
</evidence>
<dbReference type="CDD" id="cd08414">
    <property type="entry name" value="PBP2_LTTR_aromatics_like"/>
    <property type="match status" value="1"/>
</dbReference>
<comment type="caution">
    <text evidence="6">The sequence shown here is derived from an EMBL/GenBank/DDBJ whole genome shotgun (WGS) entry which is preliminary data.</text>
</comment>
<dbReference type="RefSeq" id="WP_320508198.1">
    <property type="nucleotide sequence ID" value="NZ_JAXCLW010000002.1"/>
</dbReference>
<dbReference type="InterPro" id="IPR036390">
    <property type="entry name" value="WH_DNA-bd_sf"/>
</dbReference>
<dbReference type="Gene3D" id="3.40.190.10">
    <property type="entry name" value="Periplasmic binding protein-like II"/>
    <property type="match status" value="2"/>
</dbReference>
<keyword evidence="4" id="KW-0804">Transcription</keyword>
<dbReference type="PRINTS" id="PR00039">
    <property type="entry name" value="HTHLYSR"/>
</dbReference>
<evidence type="ECO:0000313" key="7">
    <source>
        <dbReference type="Proteomes" id="UP001279642"/>
    </source>
</evidence>
<evidence type="ECO:0000256" key="1">
    <source>
        <dbReference type="ARBA" id="ARBA00009437"/>
    </source>
</evidence>